<dbReference type="OrthoDB" id="9813956at2"/>
<dbReference type="Pfam" id="PF03787">
    <property type="entry name" value="RAMPs"/>
    <property type="match status" value="1"/>
</dbReference>
<keyword evidence="4" id="KW-1185">Reference proteome</keyword>
<dbReference type="STRING" id="83449.BON30_46045"/>
<dbReference type="InterPro" id="IPR010172">
    <property type="entry name" value="CRISPR-assoc_prot_TM1791"/>
</dbReference>
<dbReference type="RefSeq" id="WP_071905010.1">
    <property type="nucleotide sequence ID" value="NZ_MPIN01000025.1"/>
</dbReference>
<reference evidence="4" key="1">
    <citation type="submission" date="2016-11" db="EMBL/GenBank/DDBJ databases">
        <authorList>
            <person name="Shukria A."/>
            <person name="Stevens D.C."/>
        </authorList>
    </citation>
    <scope>NUCLEOTIDE SEQUENCE [LARGE SCALE GENOMIC DNA]</scope>
    <source>
        <strain evidence="4">Cbfe23</strain>
    </source>
</reference>
<evidence type="ECO:0000256" key="1">
    <source>
        <dbReference type="ARBA" id="ARBA00023118"/>
    </source>
</evidence>
<evidence type="ECO:0000313" key="4">
    <source>
        <dbReference type="Proteomes" id="UP000182229"/>
    </source>
</evidence>
<dbReference type="Proteomes" id="UP000182229">
    <property type="component" value="Unassembled WGS sequence"/>
</dbReference>
<feature type="domain" description="CRISPR type III-associated protein" evidence="2">
    <location>
        <begin position="78"/>
        <end position="280"/>
    </location>
</feature>
<protein>
    <submittedName>
        <fullName evidence="3">Type III-B CRISPR module RAMP protein Cmr6</fullName>
    </submittedName>
</protein>
<organism evidence="3 4">
    <name type="scientific">Cystobacter ferrugineus</name>
    <dbReference type="NCBI Taxonomy" id="83449"/>
    <lineage>
        <taxon>Bacteria</taxon>
        <taxon>Pseudomonadati</taxon>
        <taxon>Myxococcota</taxon>
        <taxon>Myxococcia</taxon>
        <taxon>Myxococcales</taxon>
        <taxon>Cystobacterineae</taxon>
        <taxon>Archangiaceae</taxon>
        <taxon>Cystobacter</taxon>
    </lineage>
</organism>
<reference evidence="3 4" key="2">
    <citation type="submission" date="2016-12" db="EMBL/GenBank/DDBJ databases">
        <title>Draft Genome Sequence of Cystobacter ferrugineus Strain Cbfe23.</title>
        <authorList>
            <person name="Akbar S."/>
            <person name="Dowd S.E."/>
            <person name="Stevens D.C."/>
        </authorList>
    </citation>
    <scope>NUCLEOTIDE SEQUENCE [LARGE SCALE GENOMIC DNA]</scope>
    <source>
        <strain evidence="3 4">Cbfe23</strain>
    </source>
</reference>
<sequence>MWLASSRERWGRSAPEQAHAGLEYTRGAPLAVLRNEDPDARENWLARLARCKEPARYAHAYRRWRQSLHSPDTLCFTVRALGRVLVGHGTSAATRVGLTLQHTWGVPVLPGSALKGLTAHYVQTVYGPEADDREEPEREPFRGTTWKDTRPIRAPGALFRRLFGAPDLDDSTGKATQGEVIFHDALWVPAEEGRGAPMLARDVLTVHQRRYYESGGQEWPVDFDDPNPVSFLTVAPGGRFLVALEAPGDRPLLERAEHYVKEALEHWGLGGKTAAGYGRFAREEPMGDHASAAARSPAAVLQSTPVLAELKTWLEDQRARKVGQRPQFQQLERDWKERLLELTGEGRQAAVYLLKQYFNLKRGEEQQRMEELLARLST</sequence>
<keyword evidence="1" id="KW-0051">Antiviral defense</keyword>
<dbReference type="InterPro" id="IPR005537">
    <property type="entry name" value="RAMP_III_fam"/>
</dbReference>
<name>A0A1L9AV78_9BACT</name>
<evidence type="ECO:0000313" key="3">
    <source>
        <dbReference type="EMBL" id="OJH33894.1"/>
    </source>
</evidence>
<comment type="caution">
    <text evidence="3">The sequence shown here is derived from an EMBL/GenBank/DDBJ whole genome shotgun (WGS) entry which is preliminary data.</text>
</comment>
<dbReference type="PANTHER" id="PTHR39965">
    <property type="entry name" value="CRISPR SYSTEM CMR SUBUNIT CMR6"/>
    <property type="match status" value="1"/>
</dbReference>
<gene>
    <name evidence="3" type="ORF">BON30_46045</name>
</gene>
<dbReference type="AlphaFoldDB" id="A0A1L9AV78"/>
<dbReference type="EMBL" id="MPIN01000025">
    <property type="protein sequence ID" value="OJH33894.1"/>
    <property type="molecule type" value="Genomic_DNA"/>
</dbReference>
<dbReference type="NCBIfam" id="TIGR01898">
    <property type="entry name" value="cas_TM1791_cmr6"/>
    <property type="match status" value="1"/>
</dbReference>
<dbReference type="PANTHER" id="PTHR39965:SF1">
    <property type="entry name" value="CRISPR SYSTEM CMR SUBUNIT CMR6"/>
    <property type="match status" value="1"/>
</dbReference>
<proteinExistence type="predicted"/>
<accession>A0A1L9AV78</accession>
<dbReference type="GO" id="GO:0051607">
    <property type="term" value="P:defense response to virus"/>
    <property type="evidence" value="ECO:0007669"/>
    <property type="project" value="UniProtKB-KW"/>
</dbReference>
<evidence type="ECO:0000259" key="2">
    <source>
        <dbReference type="Pfam" id="PF03787"/>
    </source>
</evidence>